<feature type="region of interest" description="Disordered" evidence="1">
    <location>
        <begin position="1"/>
        <end position="30"/>
    </location>
</feature>
<dbReference type="STRING" id="158607.A0A2P5HIQ5"/>
<proteinExistence type="predicted"/>
<dbReference type="EMBL" id="MAVT02001785">
    <property type="protein sequence ID" value="POS70131.1"/>
    <property type="molecule type" value="Genomic_DNA"/>
</dbReference>
<comment type="caution">
    <text evidence="2">The sequence shown here is derived from an EMBL/GenBank/DDBJ whole genome shotgun (WGS) entry which is preliminary data.</text>
</comment>
<dbReference type="Proteomes" id="UP000094444">
    <property type="component" value="Unassembled WGS sequence"/>
</dbReference>
<name>A0A2P5HIQ5_DIAHE</name>
<reference evidence="2" key="1">
    <citation type="submission" date="2017-09" db="EMBL/GenBank/DDBJ databases">
        <title>Polyketide synthases of a Diaporthe helianthi virulent isolate.</title>
        <authorList>
            <person name="Baroncelli R."/>
        </authorList>
    </citation>
    <scope>NUCLEOTIDE SEQUENCE [LARGE SCALE GENOMIC DNA]</scope>
    <source>
        <strain evidence="2">7/96</strain>
    </source>
</reference>
<protein>
    <submittedName>
        <fullName evidence="2">Uncharacterized protein</fullName>
    </submittedName>
</protein>
<evidence type="ECO:0000313" key="3">
    <source>
        <dbReference type="Proteomes" id="UP000094444"/>
    </source>
</evidence>
<dbReference type="OrthoDB" id="5424149at2759"/>
<dbReference type="AlphaFoldDB" id="A0A2P5HIQ5"/>
<organism evidence="2 3">
    <name type="scientific">Diaporthe helianthi</name>
    <dbReference type="NCBI Taxonomy" id="158607"/>
    <lineage>
        <taxon>Eukaryota</taxon>
        <taxon>Fungi</taxon>
        <taxon>Dikarya</taxon>
        <taxon>Ascomycota</taxon>
        <taxon>Pezizomycotina</taxon>
        <taxon>Sordariomycetes</taxon>
        <taxon>Sordariomycetidae</taxon>
        <taxon>Diaporthales</taxon>
        <taxon>Diaporthaceae</taxon>
        <taxon>Diaporthe</taxon>
    </lineage>
</organism>
<gene>
    <name evidence="2" type="ORF">DHEL01_v211476</name>
</gene>
<keyword evidence="3" id="KW-1185">Reference proteome</keyword>
<feature type="region of interest" description="Disordered" evidence="1">
    <location>
        <begin position="295"/>
        <end position="328"/>
    </location>
</feature>
<feature type="compositionally biased region" description="Polar residues" evidence="1">
    <location>
        <begin position="10"/>
        <end position="30"/>
    </location>
</feature>
<sequence>MAKKKAPVNASASLTADTVAESPSTGTKSTTASGFAIQAYKNGILNSRLSKPPSNIRLIHDYNLRYRNSPSPTESEYKQYVRDVEGARNEATLLARTNGMLLKEYQDEGYTKVFNHAFSGFPKDAGVNNGLSAPQPDFVEGLEMQEYYPFPIDEYIKGAVLYKDDPCSLTLPQLAGEWRSRGKDMDGARLQSSYNGATLVFARNQALSYIGKPDPPGQSEVMTFTTDGTNLNLFAHYATRSSEDGRLQYYQYPVDSTNLTISHQGFKDGRRGLRNGQDWARQQAYNLRDELKGHWKQQCHAGPKETTGEGPLTAADPSSDEMDGDEAS</sequence>
<dbReference type="InParanoid" id="A0A2P5HIQ5"/>
<feature type="compositionally biased region" description="Acidic residues" evidence="1">
    <location>
        <begin position="318"/>
        <end position="328"/>
    </location>
</feature>
<accession>A0A2P5HIQ5</accession>
<evidence type="ECO:0000313" key="2">
    <source>
        <dbReference type="EMBL" id="POS70131.1"/>
    </source>
</evidence>
<evidence type="ECO:0000256" key="1">
    <source>
        <dbReference type="SAM" id="MobiDB-lite"/>
    </source>
</evidence>